<evidence type="ECO:0000313" key="7">
    <source>
        <dbReference type="Proteomes" id="UP000706151"/>
    </source>
</evidence>
<dbReference type="InterPro" id="IPR001638">
    <property type="entry name" value="Solute-binding_3/MltF_N"/>
</dbReference>
<name>A0A935THM3_9PROT</name>
<feature type="domain" description="Solute-binding protein family 3/N-terminal" evidence="5">
    <location>
        <begin position="35"/>
        <end position="268"/>
    </location>
</feature>
<sequence length="286" mass="30751">MFRSAVFAIALLIAPAFASAQGLEGHLKKIKETRSVSIAYRSDAMPFSFVEAAAKEPTGYSIDLCRTVVSVIAQQLGVESLQIKWVPVTLQTRMEAVEKGQADMECGSTTVTLGRMHGVNFSSFIFVDGTGLLIKSDSKVQRLADLGGKKIGVIPGTTNEAAVKEALKAKVINASVVPVKTREEGLKQFEAGEIDAFASDKVLLLGLGSKAKDPTRITLLMEDLSFEPYAIVLPRGDDDFRLAVNSALSRIYRSTAIGKIFDSWFGGLGKPGLILEACYLFGAIPE</sequence>
<keyword evidence="3 4" id="KW-0732">Signal</keyword>
<dbReference type="Proteomes" id="UP000706151">
    <property type="component" value="Unassembled WGS sequence"/>
</dbReference>
<dbReference type="Gene3D" id="3.40.190.10">
    <property type="entry name" value="Periplasmic binding protein-like II"/>
    <property type="match status" value="2"/>
</dbReference>
<dbReference type="SMART" id="SM00062">
    <property type="entry name" value="PBPb"/>
    <property type="match status" value="1"/>
</dbReference>
<evidence type="ECO:0000259" key="5">
    <source>
        <dbReference type="SMART" id="SM00062"/>
    </source>
</evidence>
<gene>
    <name evidence="6" type="ORF">IPK02_22200</name>
</gene>
<comment type="caution">
    <text evidence="6">The sequence shown here is derived from an EMBL/GenBank/DDBJ whole genome shotgun (WGS) entry which is preliminary data.</text>
</comment>
<dbReference type="PANTHER" id="PTHR30085">
    <property type="entry name" value="AMINO ACID ABC TRANSPORTER PERMEASE"/>
    <property type="match status" value="1"/>
</dbReference>
<accession>A0A935THM3</accession>
<evidence type="ECO:0000256" key="2">
    <source>
        <dbReference type="ARBA" id="ARBA00022448"/>
    </source>
</evidence>
<dbReference type="GO" id="GO:0030288">
    <property type="term" value="C:outer membrane-bounded periplasmic space"/>
    <property type="evidence" value="ECO:0007669"/>
    <property type="project" value="TreeGrafter"/>
</dbReference>
<proteinExistence type="inferred from homology"/>
<feature type="chain" id="PRO_5037781068" evidence="4">
    <location>
        <begin position="21"/>
        <end position="286"/>
    </location>
</feature>
<dbReference type="Pfam" id="PF00497">
    <property type="entry name" value="SBP_bac_3"/>
    <property type="match status" value="1"/>
</dbReference>
<organism evidence="6 7">
    <name type="scientific">Candidatus Accumulibacter affinis</name>
    <dbReference type="NCBI Taxonomy" id="2954384"/>
    <lineage>
        <taxon>Bacteria</taxon>
        <taxon>Pseudomonadati</taxon>
        <taxon>Pseudomonadota</taxon>
        <taxon>Betaproteobacteria</taxon>
        <taxon>Candidatus Accumulibacter</taxon>
    </lineage>
</organism>
<dbReference type="CDD" id="cd13688">
    <property type="entry name" value="PBP2_GltI_DEBP"/>
    <property type="match status" value="1"/>
</dbReference>
<evidence type="ECO:0000313" key="6">
    <source>
        <dbReference type="EMBL" id="MBK7956437.1"/>
    </source>
</evidence>
<dbReference type="SUPFAM" id="SSF53850">
    <property type="entry name" value="Periplasmic binding protein-like II"/>
    <property type="match status" value="1"/>
</dbReference>
<dbReference type="AlphaFoldDB" id="A0A935THM3"/>
<dbReference type="EMBL" id="JADJOT010000012">
    <property type="protein sequence ID" value="MBK7956437.1"/>
    <property type="molecule type" value="Genomic_DNA"/>
</dbReference>
<protein>
    <submittedName>
        <fullName evidence="6">Amino acid ABC transporter substrate-binding protein</fullName>
    </submittedName>
</protein>
<reference evidence="6 7" key="1">
    <citation type="submission" date="2020-10" db="EMBL/GenBank/DDBJ databases">
        <title>Connecting structure to function with the recovery of over 1000 high-quality activated sludge metagenome-assembled genomes encoding full-length rRNA genes using long-read sequencing.</title>
        <authorList>
            <person name="Singleton C.M."/>
            <person name="Petriglieri F."/>
            <person name="Kristensen J.M."/>
            <person name="Kirkegaard R.H."/>
            <person name="Michaelsen T.Y."/>
            <person name="Andersen M.H."/>
            <person name="Karst S.M."/>
            <person name="Dueholm M.S."/>
            <person name="Nielsen P.H."/>
            <person name="Albertsen M."/>
        </authorList>
    </citation>
    <scope>NUCLEOTIDE SEQUENCE [LARGE SCALE GENOMIC DNA]</scope>
    <source>
        <strain evidence="6">Fred_18-Q3-R57-64_BAT3C.720</strain>
    </source>
</reference>
<feature type="signal peptide" evidence="4">
    <location>
        <begin position="1"/>
        <end position="20"/>
    </location>
</feature>
<dbReference type="InterPro" id="IPR051455">
    <property type="entry name" value="Bact_solute-bind_prot3"/>
</dbReference>
<keyword evidence="2" id="KW-0813">Transport</keyword>
<comment type="similarity">
    <text evidence="1">Belongs to the bacterial solute-binding protein 3 family.</text>
</comment>
<dbReference type="PANTHER" id="PTHR30085:SF2">
    <property type="entry name" value="GLUTAMATE_ASPARTATE IMPORT SOLUTE-BINDING PROTEIN"/>
    <property type="match status" value="1"/>
</dbReference>
<evidence type="ECO:0000256" key="4">
    <source>
        <dbReference type="SAM" id="SignalP"/>
    </source>
</evidence>
<evidence type="ECO:0000256" key="3">
    <source>
        <dbReference type="ARBA" id="ARBA00022729"/>
    </source>
</evidence>
<dbReference type="GO" id="GO:0005576">
    <property type="term" value="C:extracellular region"/>
    <property type="evidence" value="ECO:0007669"/>
    <property type="project" value="TreeGrafter"/>
</dbReference>
<dbReference type="GO" id="GO:0006865">
    <property type="term" value="P:amino acid transport"/>
    <property type="evidence" value="ECO:0007669"/>
    <property type="project" value="TreeGrafter"/>
</dbReference>
<evidence type="ECO:0000256" key="1">
    <source>
        <dbReference type="ARBA" id="ARBA00010333"/>
    </source>
</evidence>